<dbReference type="Proteomes" id="UP000005038">
    <property type="component" value="Unassembled WGS sequence"/>
</dbReference>
<evidence type="ECO:0000313" key="4">
    <source>
        <dbReference type="Proteomes" id="UP000005038"/>
    </source>
</evidence>
<dbReference type="InterPro" id="IPR006311">
    <property type="entry name" value="TAT_signal"/>
</dbReference>
<name>H5TKX1_GORO1</name>
<dbReference type="STRING" id="1108044.GOOTI_095_00050"/>
<feature type="signal peptide" evidence="2">
    <location>
        <begin position="1"/>
        <end position="30"/>
    </location>
</feature>
<evidence type="ECO:0000256" key="2">
    <source>
        <dbReference type="SAM" id="SignalP"/>
    </source>
</evidence>
<feature type="compositionally biased region" description="Low complexity" evidence="1">
    <location>
        <begin position="99"/>
        <end position="145"/>
    </location>
</feature>
<comment type="caution">
    <text evidence="3">The sequence shown here is derived from an EMBL/GenBank/DDBJ whole genome shotgun (WGS) entry which is preliminary data.</text>
</comment>
<evidence type="ECO:0000256" key="1">
    <source>
        <dbReference type="SAM" id="MobiDB-lite"/>
    </source>
</evidence>
<reference evidence="3" key="1">
    <citation type="submission" date="2012-02" db="EMBL/GenBank/DDBJ databases">
        <title>Whole genome shotgun sequence of Gordonia otitidis NBRC 100426.</title>
        <authorList>
            <person name="Yoshida I."/>
            <person name="Hosoyama A."/>
            <person name="Tsuchikane K."/>
            <person name="Katsumata H."/>
            <person name="Yamazaki S."/>
            <person name="Fujita N."/>
        </authorList>
    </citation>
    <scope>NUCLEOTIDE SEQUENCE [LARGE SCALE GENOMIC DNA]</scope>
    <source>
        <strain evidence="3">NBRC 100426</strain>
    </source>
</reference>
<gene>
    <name evidence="3" type="ORF">GOOTI_095_00050</name>
</gene>
<feature type="chain" id="PRO_5003598292" description="DUF4439 domain-containing protein" evidence="2">
    <location>
        <begin position="31"/>
        <end position="192"/>
    </location>
</feature>
<evidence type="ECO:0008006" key="5">
    <source>
        <dbReference type="Google" id="ProtNLM"/>
    </source>
</evidence>
<dbReference type="EMBL" id="BAFB01000095">
    <property type="protein sequence ID" value="GAB34129.1"/>
    <property type="molecule type" value="Genomic_DNA"/>
</dbReference>
<evidence type="ECO:0000313" key="3">
    <source>
        <dbReference type="EMBL" id="GAB34129.1"/>
    </source>
</evidence>
<dbReference type="PROSITE" id="PS51318">
    <property type="entry name" value="TAT"/>
    <property type="match status" value="1"/>
</dbReference>
<accession>H5TKX1</accession>
<keyword evidence="2" id="KW-0732">Signal</keyword>
<proteinExistence type="predicted"/>
<feature type="region of interest" description="Disordered" evidence="1">
    <location>
        <begin position="99"/>
        <end position="146"/>
    </location>
</feature>
<dbReference type="AlphaFoldDB" id="H5TKX1"/>
<dbReference type="PROSITE" id="PS51257">
    <property type="entry name" value="PROKAR_LIPOPROTEIN"/>
    <property type="match status" value="1"/>
</dbReference>
<sequence>MVRTSVDRRTVLRGGLALGAGALVVGAAGACDSGPTPNEVTATALLPLARAARADAAAARSLAPRTPVYSAALGVVADQRDAHATALGQEVERLDSATAAKLSTAPSPSAAPASAGTSPTSAGATTPDSTTPDSTASNSTASSDGTIDELRSALSASARSAHDAAISLHGYSAGLCGSVSASVATLLEVQLA</sequence>
<protein>
    <recommendedName>
        <fullName evidence="5">DUF4439 domain-containing protein</fullName>
    </recommendedName>
</protein>
<keyword evidence="4" id="KW-1185">Reference proteome</keyword>
<organism evidence="3 4">
    <name type="scientific">Gordonia otitidis (strain DSM 44809 / CCUG 52243 / JCM 12355 / NBRC 100426 / IFM 10032)</name>
    <dbReference type="NCBI Taxonomy" id="1108044"/>
    <lineage>
        <taxon>Bacteria</taxon>
        <taxon>Bacillati</taxon>
        <taxon>Actinomycetota</taxon>
        <taxon>Actinomycetes</taxon>
        <taxon>Mycobacteriales</taxon>
        <taxon>Gordoniaceae</taxon>
        <taxon>Gordonia</taxon>
    </lineage>
</organism>